<reference evidence="1 2" key="1">
    <citation type="journal article" date="2023" name="Sci. Data">
        <title>Genome assembly of the Korean intertidal mud-creeper Batillaria attramentaria.</title>
        <authorList>
            <person name="Patra A.K."/>
            <person name="Ho P.T."/>
            <person name="Jun S."/>
            <person name="Lee S.J."/>
            <person name="Kim Y."/>
            <person name="Won Y.J."/>
        </authorList>
    </citation>
    <scope>NUCLEOTIDE SEQUENCE [LARGE SCALE GENOMIC DNA]</scope>
    <source>
        <strain evidence="1">Wonlab-2016</strain>
    </source>
</reference>
<accession>A0ABD0KLJ5</accession>
<sequence length="74" mass="8229">GKPRFDAIDQGGALVVLVLNRPEMKFLFDREVCAILPRCETDKGVGVQGGELRFQPLTLPELRVLGPYQYGLQV</sequence>
<dbReference type="AlphaFoldDB" id="A0ABD0KLJ5"/>
<protein>
    <submittedName>
        <fullName evidence="1">Uncharacterized protein</fullName>
    </submittedName>
</protein>
<feature type="non-terminal residue" evidence="1">
    <location>
        <position position="1"/>
    </location>
</feature>
<comment type="caution">
    <text evidence="1">The sequence shown here is derived from an EMBL/GenBank/DDBJ whole genome shotgun (WGS) entry which is preliminary data.</text>
</comment>
<keyword evidence="2" id="KW-1185">Reference proteome</keyword>
<organism evidence="1 2">
    <name type="scientific">Batillaria attramentaria</name>
    <dbReference type="NCBI Taxonomy" id="370345"/>
    <lineage>
        <taxon>Eukaryota</taxon>
        <taxon>Metazoa</taxon>
        <taxon>Spiralia</taxon>
        <taxon>Lophotrochozoa</taxon>
        <taxon>Mollusca</taxon>
        <taxon>Gastropoda</taxon>
        <taxon>Caenogastropoda</taxon>
        <taxon>Sorbeoconcha</taxon>
        <taxon>Cerithioidea</taxon>
        <taxon>Batillariidae</taxon>
        <taxon>Batillaria</taxon>
    </lineage>
</organism>
<evidence type="ECO:0000313" key="2">
    <source>
        <dbReference type="Proteomes" id="UP001519460"/>
    </source>
</evidence>
<evidence type="ECO:0000313" key="1">
    <source>
        <dbReference type="EMBL" id="KAK7488039.1"/>
    </source>
</evidence>
<gene>
    <name evidence="1" type="ORF">BaRGS_00020784</name>
</gene>
<dbReference type="Proteomes" id="UP001519460">
    <property type="component" value="Unassembled WGS sequence"/>
</dbReference>
<proteinExistence type="predicted"/>
<dbReference type="EMBL" id="JACVVK020000156">
    <property type="protein sequence ID" value="KAK7488039.1"/>
    <property type="molecule type" value="Genomic_DNA"/>
</dbReference>
<name>A0ABD0KLJ5_9CAEN</name>